<comment type="subcellular location">
    <subcellularLocation>
        <location evidence="1">Membrane</location>
    </subcellularLocation>
</comment>
<keyword evidence="3 6" id="KW-1133">Transmembrane helix</keyword>
<dbReference type="InterPro" id="IPR017452">
    <property type="entry name" value="GPCR_Rhodpsn_7TM"/>
</dbReference>
<sequence>MSGGHSMNVSEELSLSHEARSPSPLRIFLYIICSVGILLNVAVFFRRKYTSKRQGPATRISLQLLCVMAAADTLSLLALFIMLCTQYMGVSSRLVMDLMCKVDLFVIHASSAFSVWCWLILSAIRYVAVYRPYAHLKMSREPLLGIIFIAVMCVTFESWILYSVSYIPEIKGCGEMMPAERGKTLQLIEILWSYFIPVGAIIVLDSKAVCFRSEWWKPTLATDLRAPAGSRPSLQAANKPSSMEEMSMNESDRKKSSEEAQGSNNKWDSKKVIASKAMRSRKSMQQIRIIRRCLFITVVDLTMNLPNYVLRLYFNLSTEEEFPFVLGVIEEISHILYFAQFAMNAIYLICIIYDAPRRNNTGVRQRSSSGVSLCELLPSSKYQYQQKKISAKPSPPSQR</sequence>
<feature type="transmembrane region" description="Helical" evidence="6">
    <location>
        <begin position="334"/>
        <end position="356"/>
    </location>
</feature>
<evidence type="ECO:0000256" key="6">
    <source>
        <dbReference type="SAM" id="Phobius"/>
    </source>
</evidence>
<evidence type="ECO:0000256" key="4">
    <source>
        <dbReference type="ARBA" id="ARBA00023136"/>
    </source>
</evidence>
<accession>A0A1I7YVH2</accession>
<dbReference type="Gene3D" id="1.20.1070.10">
    <property type="entry name" value="Rhodopsin 7-helix transmembrane proteins"/>
    <property type="match status" value="1"/>
</dbReference>
<evidence type="ECO:0000313" key="9">
    <source>
        <dbReference type="WBParaSite" id="L893_g20136.t1"/>
    </source>
</evidence>
<evidence type="ECO:0000256" key="2">
    <source>
        <dbReference type="ARBA" id="ARBA00022692"/>
    </source>
</evidence>
<dbReference type="InterPro" id="IPR052665">
    <property type="entry name" value="Neuropeptide-GPCR"/>
</dbReference>
<protein>
    <submittedName>
        <fullName evidence="9">G_PROTEIN_RECEP_F1_2 domain-containing protein</fullName>
    </submittedName>
</protein>
<feature type="transmembrane region" description="Helical" evidence="6">
    <location>
        <begin position="27"/>
        <end position="45"/>
    </location>
</feature>
<name>A0A1I7YVH2_9BILA</name>
<dbReference type="PROSITE" id="PS50262">
    <property type="entry name" value="G_PROTEIN_RECEP_F1_2"/>
    <property type="match status" value="1"/>
</dbReference>
<evidence type="ECO:0000256" key="3">
    <source>
        <dbReference type="ARBA" id="ARBA00022989"/>
    </source>
</evidence>
<feature type="transmembrane region" description="Helical" evidence="6">
    <location>
        <begin position="289"/>
        <end position="314"/>
    </location>
</feature>
<dbReference type="WBParaSite" id="L893_g20136.t1">
    <property type="protein sequence ID" value="L893_g20136.t1"/>
    <property type="gene ID" value="L893_g20136"/>
</dbReference>
<dbReference type="SUPFAM" id="SSF81321">
    <property type="entry name" value="Family A G protein-coupled receptor-like"/>
    <property type="match status" value="1"/>
</dbReference>
<feature type="transmembrane region" description="Helical" evidence="6">
    <location>
        <begin position="142"/>
        <end position="164"/>
    </location>
</feature>
<reference evidence="9" key="1">
    <citation type="submission" date="2016-11" db="UniProtKB">
        <authorList>
            <consortium name="WormBaseParasite"/>
        </authorList>
    </citation>
    <scope>IDENTIFICATION</scope>
</reference>
<feature type="domain" description="G-protein coupled receptors family 1 profile" evidence="7">
    <location>
        <begin position="36"/>
        <end position="348"/>
    </location>
</feature>
<feature type="transmembrane region" description="Helical" evidence="6">
    <location>
        <begin position="109"/>
        <end position="130"/>
    </location>
</feature>
<dbReference type="PANTHER" id="PTHR24224">
    <property type="entry name" value="CARDIOACCELERATORY PEPTIDE RECEPTOR-RELATED"/>
    <property type="match status" value="1"/>
</dbReference>
<evidence type="ECO:0000256" key="5">
    <source>
        <dbReference type="SAM" id="MobiDB-lite"/>
    </source>
</evidence>
<dbReference type="AlphaFoldDB" id="A0A1I7YVH2"/>
<evidence type="ECO:0000259" key="7">
    <source>
        <dbReference type="PROSITE" id="PS50262"/>
    </source>
</evidence>
<dbReference type="PANTHER" id="PTHR24224:SF37">
    <property type="entry name" value="G-PROTEIN COUPLED RECEPTORS FAMILY 1 PROFILE DOMAIN-CONTAINING PROTEIN"/>
    <property type="match status" value="1"/>
</dbReference>
<organism evidence="8 9">
    <name type="scientific">Steinernema glaseri</name>
    <dbReference type="NCBI Taxonomy" id="37863"/>
    <lineage>
        <taxon>Eukaryota</taxon>
        <taxon>Metazoa</taxon>
        <taxon>Ecdysozoa</taxon>
        <taxon>Nematoda</taxon>
        <taxon>Chromadorea</taxon>
        <taxon>Rhabditida</taxon>
        <taxon>Tylenchina</taxon>
        <taxon>Panagrolaimomorpha</taxon>
        <taxon>Strongyloidoidea</taxon>
        <taxon>Steinernematidae</taxon>
        <taxon>Steinernema</taxon>
    </lineage>
</organism>
<evidence type="ECO:0000256" key="1">
    <source>
        <dbReference type="ARBA" id="ARBA00004370"/>
    </source>
</evidence>
<evidence type="ECO:0000313" key="8">
    <source>
        <dbReference type="Proteomes" id="UP000095287"/>
    </source>
</evidence>
<feature type="transmembrane region" description="Helical" evidence="6">
    <location>
        <begin position="184"/>
        <end position="204"/>
    </location>
</feature>
<dbReference type="GO" id="GO:0016020">
    <property type="term" value="C:membrane"/>
    <property type="evidence" value="ECO:0007669"/>
    <property type="project" value="UniProtKB-SubCell"/>
</dbReference>
<proteinExistence type="predicted"/>
<feature type="transmembrane region" description="Helical" evidence="6">
    <location>
        <begin position="65"/>
        <end position="89"/>
    </location>
</feature>
<keyword evidence="8" id="KW-1185">Reference proteome</keyword>
<dbReference type="Proteomes" id="UP000095287">
    <property type="component" value="Unplaced"/>
</dbReference>
<feature type="region of interest" description="Disordered" evidence="5">
    <location>
        <begin position="227"/>
        <end position="267"/>
    </location>
</feature>
<keyword evidence="4 6" id="KW-0472">Membrane</keyword>
<keyword evidence="2 6" id="KW-0812">Transmembrane</keyword>